<dbReference type="InterPro" id="IPR036409">
    <property type="entry name" value="Aldolase_II/adducin_N_sf"/>
</dbReference>
<dbReference type="InterPro" id="IPR050197">
    <property type="entry name" value="Aldolase_class_II_sugar_metab"/>
</dbReference>
<feature type="domain" description="Class II aldolase/adducin N-terminal" evidence="3">
    <location>
        <begin position="3"/>
        <end position="207"/>
    </location>
</feature>
<dbReference type="SMART" id="SM01007">
    <property type="entry name" value="Aldolase_II"/>
    <property type="match status" value="1"/>
</dbReference>
<keyword evidence="2" id="KW-0456">Lyase</keyword>
<dbReference type="GO" id="GO:0016832">
    <property type="term" value="F:aldehyde-lyase activity"/>
    <property type="evidence" value="ECO:0007669"/>
    <property type="project" value="TreeGrafter"/>
</dbReference>
<proteinExistence type="predicted"/>
<dbReference type="Pfam" id="PF00596">
    <property type="entry name" value="Aldolase_II"/>
    <property type="match status" value="1"/>
</dbReference>
<dbReference type="RefSeq" id="WP_100379086.1">
    <property type="nucleotide sequence ID" value="NZ_CBCSBW010000001.1"/>
</dbReference>
<comment type="caution">
    <text evidence="4">The sequence shown here is derived from an EMBL/GenBank/DDBJ whole genome shotgun (WGS) entry which is preliminary data.</text>
</comment>
<dbReference type="InterPro" id="IPR001303">
    <property type="entry name" value="Aldolase_II/adducin_N"/>
</dbReference>
<organism evidence="4 5">
    <name type="scientific">Polynucleobacter brandtiae</name>
    <dbReference type="NCBI Taxonomy" id="1938816"/>
    <lineage>
        <taxon>Bacteria</taxon>
        <taxon>Pseudomonadati</taxon>
        <taxon>Pseudomonadota</taxon>
        <taxon>Betaproteobacteria</taxon>
        <taxon>Burkholderiales</taxon>
        <taxon>Burkholderiaceae</taxon>
        <taxon>Polynucleobacter</taxon>
    </lineage>
</organism>
<dbReference type="GO" id="GO:0046872">
    <property type="term" value="F:metal ion binding"/>
    <property type="evidence" value="ECO:0007669"/>
    <property type="project" value="UniProtKB-KW"/>
</dbReference>
<dbReference type="AlphaFoldDB" id="A0A2M8VZU6"/>
<keyword evidence="5" id="KW-1185">Reference proteome</keyword>
<dbReference type="OrthoDB" id="9781197at2"/>
<dbReference type="Proteomes" id="UP000229366">
    <property type="component" value="Unassembled WGS sequence"/>
</dbReference>
<dbReference type="EMBL" id="PGTX01000001">
    <property type="protein sequence ID" value="PJI83378.1"/>
    <property type="molecule type" value="Genomic_DNA"/>
</dbReference>
<protein>
    <submittedName>
        <fullName evidence="4">L-fuculose-phosphate aldolase</fullName>
    </submittedName>
</protein>
<evidence type="ECO:0000313" key="4">
    <source>
        <dbReference type="EMBL" id="PJI83378.1"/>
    </source>
</evidence>
<reference evidence="4 5" key="1">
    <citation type="submission" date="2017-11" db="EMBL/GenBank/DDBJ databases">
        <title>Genomic Encyclopedia of Type Strains, Phase III (KMG-III): the genomes of soil and plant-associated and newly described type strains.</title>
        <authorList>
            <person name="Whitman W."/>
        </authorList>
    </citation>
    <scope>NUCLEOTIDE SEQUENCE [LARGE SCALE GENOMIC DNA]</scope>
    <source>
        <strain evidence="4 5">UB-Domo-W1</strain>
    </source>
</reference>
<evidence type="ECO:0000256" key="2">
    <source>
        <dbReference type="ARBA" id="ARBA00023239"/>
    </source>
</evidence>
<dbReference type="PANTHER" id="PTHR22789">
    <property type="entry name" value="FUCULOSE PHOSPHATE ALDOLASE"/>
    <property type="match status" value="1"/>
</dbReference>
<sequence>MLETICDVMLDAYQRNWITSRDGNVSIRHHDRDHFYITPSGIRKQTLQPDQFKKIKIVSGSESNEYSWEEMEHTAISSRLTPSGEIPLHFGLQKMMGQHQDEVRVVVHVHPTYCIAAMHAGIDLSTISTDFPELNRYTKVAANVGDVPPTSQKLADECFTKLALDKQGNIKYDIVGIKGHGVVAIDSSPWSAYEHIERLEHICKIVLASKNF</sequence>
<dbReference type="GO" id="GO:0005829">
    <property type="term" value="C:cytosol"/>
    <property type="evidence" value="ECO:0007669"/>
    <property type="project" value="TreeGrafter"/>
</dbReference>
<dbReference type="GO" id="GO:0019323">
    <property type="term" value="P:pentose catabolic process"/>
    <property type="evidence" value="ECO:0007669"/>
    <property type="project" value="TreeGrafter"/>
</dbReference>
<name>A0A2M8VZU6_9BURK</name>
<gene>
    <name evidence="4" type="ORF">B0G85_0776</name>
</gene>
<dbReference type="Gene3D" id="3.40.225.10">
    <property type="entry name" value="Class II aldolase/adducin N-terminal domain"/>
    <property type="match status" value="1"/>
</dbReference>
<evidence type="ECO:0000313" key="5">
    <source>
        <dbReference type="Proteomes" id="UP000229366"/>
    </source>
</evidence>
<evidence type="ECO:0000256" key="1">
    <source>
        <dbReference type="ARBA" id="ARBA00022723"/>
    </source>
</evidence>
<dbReference type="PANTHER" id="PTHR22789:SF0">
    <property type="entry name" value="3-OXO-TETRONATE 4-PHOSPHATE DECARBOXYLASE-RELATED"/>
    <property type="match status" value="1"/>
</dbReference>
<keyword evidence="1" id="KW-0479">Metal-binding</keyword>
<dbReference type="SUPFAM" id="SSF53639">
    <property type="entry name" value="AraD/HMP-PK domain-like"/>
    <property type="match status" value="1"/>
</dbReference>
<accession>A0A2M8VZU6</accession>
<evidence type="ECO:0000259" key="3">
    <source>
        <dbReference type="SMART" id="SM01007"/>
    </source>
</evidence>